<dbReference type="PANTHER" id="PTHR43463:SF1">
    <property type="entry name" value="NICOTINATE-NUCLEOTIDE--DIMETHYLBENZIMIDAZOLE PHOSPHORIBOSYLTRANSFERASE"/>
    <property type="match status" value="1"/>
</dbReference>
<gene>
    <name evidence="11 12" type="primary">cobT</name>
    <name evidence="12" type="ORF">BkAM31D_06055</name>
</gene>
<dbReference type="AlphaFoldDB" id="A0A1X9MG93"/>
<comment type="function">
    <text evidence="1 11">Catalyzes the synthesis of alpha-ribazole-5'-phosphate from nicotinate mononucleotide (NAMN) and 5,6-dimethylbenzimidazole (DMB).</text>
</comment>
<comment type="similarity">
    <text evidence="3 11">Belongs to the CobT family.</text>
</comment>
<dbReference type="CDD" id="cd02439">
    <property type="entry name" value="DMB-PRT_CobT"/>
    <property type="match status" value="1"/>
</dbReference>
<evidence type="ECO:0000256" key="8">
    <source>
        <dbReference type="ARBA" id="ARBA00022679"/>
    </source>
</evidence>
<keyword evidence="13" id="KW-1185">Reference proteome</keyword>
<evidence type="ECO:0000313" key="13">
    <source>
        <dbReference type="Proteomes" id="UP000193006"/>
    </source>
</evidence>
<keyword evidence="6 11" id="KW-0169">Cobalamin biosynthesis</keyword>
<dbReference type="UniPathway" id="UPA00061">
    <property type="reaction ID" value="UER00516"/>
</dbReference>
<dbReference type="GO" id="GO:0009236">
    <property type="term" value="P:cobalamin biosynthetic process"/>
    <property type="evidence" value="ECO:0007669"/>
    <property type="project" value="UniProtKB-UniRule"/>
</dbReference>
<dbReference type="EC" id="2.4.2.21" evidence="4 11"/>
<evidence type="ECO:0000256" key="2">
    <source>
        <dbReference type="ARBA" id="ARBA00005049"/>
    </source>
</evidence>
<dbReference type="InterPro" id="IPR023195">
    <property type="entry name" value="Nict_dMeBzImd_PRibTrfase_N"/>
</dbReference>
<accession>A0A1X9MG93</accession>
<evidence type="ECO:0000256" key="6">
    <source>
        <dbReference type="ARBA" id="ARBA00022573"/>
    </source>
</evidence>
<evidence type="ECO:0000256" key="1">
    <source>
        <dbReference type="ARBA" id="ARBA00002197"/>
    </source>
</evidence>
<evidence type="ECO:0000256" key="4">
    <source>
        <dbReference type="ARBA" id="ARBA00011991"/>
    </source>
</evidence>
<protein>
    <recommendedName>
        <fullName evidence="5 11">Nicotinate-nucleotide--dimethylbenzimidazole phosphoribosyltransferase</fullName>
        <shortName evidence="11">NN:DBI PRT</shortName>
        <ecNumber evidence="4 11">2.4.2.21</ecNumber>
    </recommendedName>
    <alternativeName>
        <fullName evidence="9 11">N(1)-alpha-phosphoribosyltransferase</fullName>
    </alternativeName>
</protein>
<feature type="active site" description="Proton acceptor" evidence="11">
    <location>
        <position position="310"/>
    </location>
</feature>
<dbReference type="InterPro" id="IPR036087">
    <property type="entry name" value="Nict_dMeBzImd_PRibTrfase_sf"/>
</dbReference>
<evidence type="ECO:0000256" key="3">
    <source>
        <dbReference type="ARBA" id="ARBA00007110"/>
    </source>
</evidence>
<dbReference type="Proteomes" id="UP000193006">
    <property type="component" value="Chromosome"/>
</dbReference>
<reference evidence="12 13" key="1">
    <citation type="submission" date="2017-04" db="EMBL/GenBank/DDBJ databases">
        <title>Bacillus krulwichiae AM31D Genome sequencing and assembly.</title>
        <authorList>
            <person name="Krulwich T.A."/>
            <person name="Anastor L."/>
            <person name="Ehrlich R."/>
            <person name="Ehrlich G.D."/>
            <person name="Janto B."/>
        </authorList>
    </citation>
    <scope>NUCLEOTIDE SEQUENCE [LARGE SCALE GENOMIC DNA]</scope>
    <source>
        <strain evidence="12 13">AM31D</strain>
    </source>
</reference>
<dbReference type="GO" id="GO:0008939">
    <property type="term" value="F:nicotinate-nucleotide-dimethylbenzimidazole phosphoribosyltransferase activity"/>
    <property type="evidence" value="ECO:0007669"/>
    <property type="project" value="UniProtKB-UniRule"/>
</dbReference>
<dbReference type="NCBIfam" id="TIGR03160">
    <property type="entry name" value="cobT_DBIPRT"/>
    <property type="match status" value="1"/>
</dbReference>
<dbReference type="KEGG" id="bkw:BkAM31D_06055"/>
<dbReference type="InterPro" id="IPR003200">
    <property type="entry name" value="Nict_dMeBzImd_PRibTrfase"/>
</dbReference>
<dbReference type="FunFam" id="3.40.50.10210:FF:000001">
    <property type="entry name" value="Nicotinate-nucleotide--dimethylbenzimidazole phosphoribosyltransferase"/>
    <property type="match status" value="1"/>
</dbReference>
<dbReference type="STRING" id="199441.BkAM31D_06055"/>
<dbReference type="HAMAP" id="MF_00230">
    <property type="entry name" value="CobT"/>
    <property type="match status" value="1"/>
</dbReference>
<dbReference type="InterPro" id="IPR017846">
    <property type="entry name" value="Nict_dMeBzImd_PRibTrfase_bact"/>
</dbReference>
<comment type="pathway">
    <text evidence="2 11">Nucleoside biosynthesis; alpha-ribazole biosynthesis; alpha-ribazole from 5,6-dimethylbenzimidazole: step 1/2.</text>
</comment>
<proteinExistence type="inferred from homology"/>
<keyword evidence="8 11" id="KW-0808">Transferase</keyword>
<dbReference type="EMBL" id="CP020814">
    <property type="protein sequence ID" value="ARK29452.1"/>
    <property type="molecule type" value="Genomic_DNA"/>
</dbReference>
<dbReference type="Gene3D" id="3.40.50.10210">
    <property type="match status" value="1"/>
</dbReference>
<evidence type="ECO:0000256" key="5">
    <source>
        <dbReference type="ARBA" id="ARBA00015486"/>
    </source>
</evidence>
<dbReference type="Gene3D" id="1.10.1610.10">
    <property type="match status" value="1"/>
</dbReference>
<dbReference type="SUPFAM" id="SSF52733">
    <property type="entry name" value="Nicotinate mononucleotide:5,6-dimethylbenzimidazole phosphoribosyltransferase (CobT)"/>
    <property type="match status" value="1"/>
</dbReference>
<comment type="catalytic activity">
    <reaction evidence="10 11">
        <text>5,6-dimethylbenzimidazole + nicotinate beta-D-ribonucleotide = alpha-ribazole 5'-phosphate + nicotinate + H(+)</text>
        <dbReference type="Rhea" id="RHEA:11196"/>
        <dbReference type="ChEBI" id="CHEBI:15378"/>
        <dbReference type="ChEBI" id="CHEBI:15890"/>
        <dbReference type="ChEBI" id="CHEBI:32544"/>
        <dbReference type="ChEBI" id="CHEBI:57502"/>
        <dbReference type="ChEBI" id="CHEBI:57918"/>
        <dbReference type="EC" id="2.4.2.21"/>
    </reaction>
</comment>
<evidence type="ECO:0000256" key="7">
    <source>
        <dbReference type="ARBA" id="ARBA00022676"/>
    </source>
</evidence>
<keyword evidence="7 11" id="KW-0328">Glycosyltransferase</keyword>
<organism evidence="12 13">
    <name type="scientific">Halalkalibacter krulwichiae</name>
    <dbReference type="NCBI Taxonomy" id="199441"/>
    <lineage>
        <taxon>Bacteria</taxon>
        <taxon>Bacillati</taxon>
        <taxon>Bacillota</taxon>
        <taxon>Bacilli</taxon>
        <taxon>Bacillales</taxon>
        <taxon>Bacillaceae</taxon>
        <taxon>Halalkalibacter</taxon>
    </lineage>
</organism>
<evidence type="ECO:0000256" key="9">
    <source>
        <dbReference type="ARBA" id="ARBA00030686"/>
    </source>
</evidence>
<sequence>MKIKPFNDEVIAETTAHLNQLAKPLGSLGRVEKLAIQLAGITEEAKPVIEKPAILVAAADHGIVAEGVSAYPKEVTALMVENFVRGGAAINVFANQIGAEVAVIDVGVNADISTQPIIHEKLRWGTRNFLHEDAMTEEEALTALTVGREVAGTYIEKGHRLLITGEMGIGNTSASSALVAALTEEPVEKVVGAGTGLTEQERQKKIKVIKQALENRKVNSNMSPLSVLAKVGGIEIATLAGIILEGAARQTPVLIDGFISSAAALVALKLEPAVHPYLIIAHQSVEVGHERLLKYLNIEPILQLNLRLGEGTGAALAYPIVEAASRMLREMATFEDLGL</sequence>
<dbReference type="NCBIfam" id="NF000996">
    <property type="entry name" value="PRK00105.1"/>
    <property type="match status" value="1"/>
</dbReference>
<evidence type="ECO:0000256" key="10">
    <source>
        <dbReference type="ARBA" id="ARBA00047340"/>
    </source>
</evidence>
<dbReference type="Pfam" id="PF02277">
    <property type="entry name" value="DBI_PRT"/>
    <property type="match status" value="1"/>
</dbReference>
<dbReference type="PANTHER" id="PTHR43463">
    <property type="entry name" value="NICOTINATE-NUCLEOTIDE--DIMETHYLBENZIMIDAZOLE PHOSPHORIBOSYLTRANSFERASE"/>
    <property type="match status" value="1"/>
</dbReference>
<name>A0A1X9MG93_9BACI</name>
<dbReference type="RefSeq" id="WP_066153925.1">
    <property type="nucleotide sequence ID" value="NZ_CP020814.1"/>
</dbReference>
<evidence type="ECO:0000313" key="12">
    <source>
        <dbReference type="EMBL" id="ARK29452.1"/>
    </source>
</evidence>
<evidence type="ECO:0000256" key="11">
    <source>
        <dbReference type="HAMAP-Rule" id="MF_00230"/>
    </source>
</evidence>